<dbReference type="EMBL" id="QLSZ01000002">
    <property type="protein sequence ID" value="RAR74248.1"/>
    <property type="molecule type" value="Genomic_DNA"/>
</dbReference>
<evidence type="ECO:0000313" key="1">
    <source>
        <dbReference type="EMBL" id="RAR74248.1"/>
    </source>
</evidence>
<dbReference type="RefSeq" id="WP_112112390.1">
    <property type="nucleotide sequence ID" value="NZ_QLSZ01000002.1"/>
</dbReference>
<sequence>MTFQKMIIPFYPITEQFKESFCVMDISRINLILDLDRNFCKVSKQEFVASLSRIFNYLKLLGEDSFDCYSAKCVSDTCCNCNKNVIVFSSKKNKNYLTLMIEGDNEQIYQISECYNYDFNSSKLNDRILIGEFVEQNWEDKQHNLSEECIKELYPSEDYIPSFEELAYWYDKTTRNKNSFRKKINPDILYLKNFFLSIDPLHSIKGEVRNGLENYIKLDLLNEASVIFWVAEYEEVINKFGMFFIDNEINPSNNFICSITNDGKHLFDLSDYSDFPDFETKYYNLYNPLFKKFDIEKHYFRFQSTPLMGRLKELNILVESSGFTNSRIDYEVNHENLRKFNDNYLITE</sequence>
<comment type="caution">
    <text evidence="1">The sequence shown here is derived from an EMBL/GenBank/DDBJ whole genome shotgun (WGS) entry which is preliminary data.</text>
</comment>
<organism evidence="1 2">
    <name type="scientific">Flavobacterium aciduliphilum</name>
    <dbReference type="NCBI Taxonomy" id="1101402"/>
    <lineage>
        <taxon>Bacteria</taxon>
        <taxon>Pseudomonadati</taxon>
        <taxon>Bacteroidota</taxon>
        <taxon>Flavobacteriia</taxon>
        <taxon>Flavobacteriales</taxon>
        <taxon>Flavobacteriaceae</taxon>
        <taxon>Flavobacterium</taxon>
    </lineage>
</organism>
<keyword evidence="2" id="KW-1185">Reference proteome</keyword>
<accession>A0A328YJB1</accession>
<evidence type="ECO:0000313" key="2">
    <source>
        <dbReference type="Proteomes" id="UP000248840"/>
    </source>
</evidence>
<reference evidence="1 2" key="1">
    <citation type="submission" date="2018-06" db="EMBL/GenBank/DDBJ databases">
        <title>Genomic Encyclopedia of Archaeal and Bacterial Type Strains, Phase II (KMG-II): from individual species to whole genera.</title>
        <authorList>
            <person name="Goeker M."/>
        </authorList>
    </citation>
    <scope>NUCLEOTIDE SEQUENCE [LARGE SCALE GENOMIC DNA]</scope>
    <source>
        <strain evidence="1 2">DSM 25663</strain>
    </source>
</reference>
<dbReference type="AlphaFoldDB" id="A0A328YJB1"/>
<gene>
    <name evidence="1" type="ORF">CLV55_102181</name>
</gene>
<proteinExistence type="predicted"/>
<protein>
    <submittedName>
        <fullName evidence="1">Uncharacterized protein</fullName>
    </submittedName>
</protein>
<dbReference type="Proteomes" id="UP000248840">
    <property type="component" value="Unassembled WGS sequence"/>
</dbReference>
<name>A0A328YJB1_9FLAO</name>